<evidence type="ECO:0000256" key="4">
    <source>
        <dbReference type="ARBA" id="ARBA00023136"/>
    </source>
</evidence>
<feature type="transmembrane region" description="Helical" evidence="5">
    <location>
        <begin position="288"/>
        <end position="313"/>
    </location>
</feature>
<comment type="similarity">
    <text evidence="5">Belongs to the ligand-gated ion channel (TC 1.A.9) family.</text>
</comment>
<keyword evidence="5" id="KW-0406">Ion transport</keyword>
<gene>
    <name evidence="8" type="ORF">DPMN_170046</name>
</gene>
<dbReference type="InterPro" id="IPR006202">
    <property type="entry name" value="Neur_chan_lig-bd"/>
</dbReference>
<keyword evidence="2 5" id="KW-0812">Transmembrane</keyword>
<dbReference type="AlphaFoldDB" id="A0A9D4ICJ6"/>
<proteinExistence type="inferred from homology"/>
<dbReference type="InterPro" id="IPR038050">
    <property type="entry name" value="Neuro_actylchol_rec"/>
</dbReference>
<evidence type="ECO:0000259" key="6">
    <source>
        <dbReference type="Pfam" id="PF02931"/>
    </source>
</evidence>
<dbReference type="Pfam" id="PF02932">
    <property type="entry name" value="Neur_chan_memb"/>
    <property type="match status" value="1"/>
</dbReference>
<dbReference type="CDD" id="cd18989">
    <property type="entry name" value="LGIC_ECD_cation"/>
    <property type="match status" value="1"/>
</dbReference>
<feature type="transmembrane region" description="Helical" evidence="5">
    <location>
        <begin position="264"/>
        <end position="282"/>
    </location>
</feature>
<evidence type="ECO:0000256" key="5">
    <source>
        <dbReference type="RuleBase" id="RU000687"/>
    </source>
</evidence>
<dbReference type="InterPro" id="IPR036719">
    <property type="entry name" value="Neuro-gated_channel_TM_sf"/>
</dbReference>
<dbReference type="Gene3D" id="2.70.170.10">
    <property type="entry name" value="Neurotransmitter-gated ion-channel ligand-binding domain"/>
    <property type="match status" value="1"/>
</dbReference>
<protein>
    <submittedName>
        <fullName evidence="8">Uncharacterized protein</fullName>
    </submittedName>
</protein>
<dbReference type="InterPro" id="IPR018000">
    <property type="entry name" value="Neurotransmitter_ion_chnl_CS"/>
</dbReference>
<dbReference type="GO" id="GO:0016020">
    <property type="term" value="C:membrane"/>
    <property type="evidence" value="ECO:0007669"/>
    <property type="project" value="UniProtKB-SubCell"/>
</dbReference>
<evidence type="ECO:0000256" key="1">
    <source>
        <dbReference type="ARBA" id="ARBA00004141"/>
    </source>
</evidence>
<dbReference type="Proteomes" id="UP000828390">
    <property type="component" value="Unassembled WGS sequence"/>
</dbReference>
<dbReference type="InterPro" id="IPR006029">
    <property type="entry name" value="Neurotrans-gated_channel_TM"/>
</dbReference>
<dbReference type="CDD" id="cd19051">
    <property type="entry name" value="LGIC_TM_cation"/>
    <property type="match status" value="1"/>
</dbReference>
<feature type="transmembrane region" description="Helical" evidence="5">
    <location>
        <begin position="379"/>
        <end position="401"/>
    </location>
</feature>
<dbReference type="GO" id="GO:0004888">
    <property type="term" value="F:transmembrane signaling receptor activity"/>
    <property type="evidence" value="ECO:0007669"/>
    <property type="project" value="InterPro"/>
</dbReference>
<dbReference type="PRINTS" id="PR00252">
    <property type="entry name" value="NRIONCHANNEL"/>
</dbReference>
<dbReference type="GO" id="GO:0005230">
    <property type="term" value="F:extracellular ligand-gated monoatomic ion channel activity"/>
    <property type="evidence" value="ECO:0007669"/>
    <property type="project" value="InterPro"/>
</dbReference>
<keyword evidence="4 5" id="KW-0472">Membrane</keyword>
<evidence type="ECO:0000313" key="8">
    <source>
        <dbReference type="EMBL" id="KAH3768830.1"/>
    </source>
</evidence>
<dbReference type="Gene3D" id="1.20.58.390">
    <property type="entry name" value="Neurotransmitter-gated ion-channel transmembrane domain"/>
    <property type="match status" value="1"/>
</dbReference>
<reference evidence="8" key="2">
    <citation type="submission" date="2020-11" db="EMBL/GenBank/DDBJ databases">
        <authorList>
            <person name="McCartney M.A."/>
            <person name="Auch B."/>
            <person name="Kono T."/>
            <person name="Mallez S."/>
            <person name="Becker A."/>
            <person name="Gohl D.M."/>
            <person name="Silverstein K.A.T."/>
            <person name="Koren S."/>
            <person name="Bechman K.B."/>
            <person name="Herman A."/>
            <person name="Abrahante J.E."/>
            <person name="Garbe J."/>
        </authorList>
    </citation>
    <scope>NUCLEOTIDE SEQUENCE</scope>
    <source>
        <strain evidence="8">Duluth1</strain>
        <tissue evidence="8">Whole animal</tissue>
    </source>
</reference>
<evidence type="ECO:0000256" key="3">
    <source>
        <dbReference type="ARBA" id="ARBA00022989"/>
    </source>
</evidence>
<sequence length="418" mass="47661">MSQTIFATMIFIAHARYATSYTGEDVKALYTKLFAENKYNHRVRPADDQSKTTEVTVQLFLLAINELNEAKETMKTAAFLIFSWEDAFLRWNETDHDIFVAYWPQNEVWKPDIALRNSNLEHKELGVSSLNVRNYYSGEVYWSPFQVFESKCSMDITNFPFDYQTCYLKFQAWSYKITEVFLKCPSSGTDLYFYEPNPGWDIKNSSCTDGEHLALSQITFSITIRRKPLYFMLSVIFPILTLAILNICVFLLPTDCGEKAGYSISVFLAFAVFLTIVSSSLPQNSNSISLISVFLIIQTTCSTLTTVLTLALLRISSFDDKVTIPRILVFFMLCLKCKSCSKPRRIESTITRTESRMSDETSTGDVEFTWKEVANFLDIVLFVIFACILVASSLGCFLTAMNSYPSDVQTERPTPGFE</sequence>
<comment type="caution">
    <text evidence="8">The sequence shown here is derived from an EMBL/GenBank/DDBJ whole genome shotgun (WGS) entry which is preliminary data.</text>
</comment>
<feature type="domain" description="Neurotransmitter-gated ion-channel ligand-binding" evidence="6">
    <location>
        <begin position="28"/>
        <end position="228"/>
    </location>
</feature>
<keyword evidence="5" id="KW-0813">Transport</keyword>
<dbReference type="Pfam" id="PF02931">
    <property type="entry name" value="Neur_chan_LBD"/>
    <property type="match status" value="1"/>
</dbReference>
<dbReference type="EMBL" id="JAIWYP010000009">
    <property type="protein sequence ID" value="KAH3768830.1"/>
    <property type="molecule type" value="Genomic_DNA"/>
</dbReference>
<feature type="transmembrane region" description="Helical" evidence="5">
    <location>
        <begin position="229"/>
        <end position="252"/>
    </location>
</feature>
<organism evidence="8 9">
    <name type="scientific">Dreissena polymorpha</name>
    <name type="common">Zebra mussel</name>
    <name type="synonym">Mytilus polymorpha</name>
    <dbReference type="NCBI Taxonomy" id="45954"/>
    <lineage>
        <taxon>Eukaryota</taxon>
        <taxon>Metazoa</taxon>
        <taxon>Spiralia</taxon>
        <taxon>Lophotrochozoa</taxon>
        <taxon>Mollusca</taxon>
        <taxon>Bivalvia</taxon>
        <taxon>Autobranchia</taxon>
        <taxon>Heteroconchia</taxon>
        <taxon>Euheterodonta</taxon>
        <taxon>Imparidentia</taxon>
        <taxon>Neoheterodontei</taxon>
        <taxon>Myida</taxon>
        <taxon>Dreissenoidea</taxon>
        <taxon>Dreissenidae</taxon>
        <taxon>Dreissena</taxon>
    </lineage>
</organism>
<dbReference type="FunFam" id="2.70.170.10:FF:000028">
    <property type="entry name" value="AcetylCholine Receptor"/>
    <property type="match status" value="1"/>
</dbReference>
<evidence type="ECO:0000313" key="9">
    <source>
        <dbReference type="Proteomes" id="UP000828390"/>
    </source>
</evidence>
<dbReference type="InterPro" id="IPR006201">
    <property type="entry name" value="Neur_channel"/>
</dbReference>
<dbReference type="PROSITE" id="PS00236">
    <property type="entry name" value="NEUROTR_ION_CHANNEL"/>
    <property type="match status" value="1"/>
</dbReference>
<reference evidence="8" key="1">
    <citation type="journal article" date="2019" name="bioRxiv">
        <title>The Genome of the Zebra Mussel, Dreissena polymorpha: A Resource for Invasive Species Research.</title>
        <authorList>
            <person name="McCartney M.A."/>
            <person name="Auch B."/>
            <person name="Kono T."/>
            <person name="Mallez S."/>
            <person name="Zhang Y."/>
            <person name="Obille A."/>
            <person name="Becker A."/>
            <person name="Abrahante J.E."/>
            <person name="Garbe J."/>
            <person name="Badalamenti J.P."/>
            <person name="Herman A."/>
            <person name="Mangelson H."/>
            <person name="Liachko I."/>
            <person name="Sullivan S."/>
            <person name="Sone E.D."/>
            <person name="Koren S."/>
            <person name="Silverstein K.A.T."/>
            <person name="Beckman K.B."/>
            <person name="Gohl D.M."/>
        </authorList>
    </citation>
    <scope>NUCLEOTIDE SEQUENCE</scope>
    <source>
        <strain evidence="8">Duluth1</strain>
        <tissue evidence="8">Whole animal</tissue>
    </source>
</reference>
<keyword evidence="5" id="KW-0407">Ion channel</keyword>
<keyword evidence="9" id="KW-1185">Reference proteome</keyword>
<accession>A0A9D4ICJ6</accession>
<name>A0A9D4ICJ6_DREPO</name>
<dbReference type="PANTHER" id="PTHR18945">
    <property type="entry name" value="NEUROTRANSMITTER GATED ION CHANNEL"/>
    <property type="match status" value="1"/>
</dbReference>
<comment type="subcellular location">
    <subcellularLocation>
        <location evidence="1">Membrane</location>
        <topology evidence="1">Multi-pass membrane protein</topology>
    </subcellularLocation>
</comment>
<feature type="domain" description="Neurotransmitter-gated ion-channel transmembrane" evidence="7">
    <location>
        <begin position="235"/>
        <end position="313"/>
    </location>
</feature>
<evidence type="ECO:0000259" key="7">
    <source>
        <dbReference type="Pfam" id="PF02932"/>
    </source>
</evidence>
<dbReference type="SUPFAM" id="SSF90112">
    <property type="entry name" value="Neurotransmitter-gated ion-channel transmembrane pore"/>
    <property type="match status" value="1"/>
</dbReference>
<keyword evidence="3 5" id="KW-1133">Transmembrane helix</keyword>
<dbReference type="InterPro" id="IPR036734">
    <property type="entry name" value="Neur_chan_lig-bd_sf"/>
</dbReference>
<dbReference type="SUPFAM" id="SSF63712">
    <property type="entry name" value="Nicotinic receptor ligand binding domain-like"/>
    <property type="match status" value="1"/>
</dbReference>
<evidence type="ECO:0000256" key="2">
    <source>
        <dbReference type="ARBA" id="ARBA00022692"/>
    </source>
</evidence>